<dbReference type="OrthoDB" id="238874at2"/>
<dbReference type="InterPro" id="IPR002298">
    <property type="entry name" value="DNA_polymerase_A"/>
</dbReference>
<dbReference type="Pfam" id="PF00476">
    <property type="entry name" value="DNA_pol_A"/>
    <property type="match status" value="1"/>
</dbReference>
<dbReference type="Gene3D" id="1.20.1060.10">
    <property type="entry name" value="Taq DNA Polymerase, Chain T, domain 4"/>
    <property type="match status" value="1"/>
</dbReference>
<dbReference type="Proteomes" id="UP000317429">
    <property type="component" value="Chromosome"/>
</dbReference>
<reference evidence="4 5" key="1">
    <citation type="submission" date="2019-02" db="EMBL/GenBank/DDBJ databases">
        <title>Deep-cultivation of Planctomycetes and their phenomic and genomic characterization uncovers novel biology.</title>
        <authorList>
            <person name="Wiegand S."/>
            <person name="Jogler M."/>
            <person name="Boedeker C."/>
            <person name="Pinto D."/>
            <person name="Vollmers J."/>
            <person name="Rivas-Marin E."/>
            <person name="Kohn T."/>
            <person name="Peeters S.H."/>
            <person name="Heuer A."/>
            <person name="Rast P."/>
            <person name="Oberbeckmann S."/>
            <person name="Bunk B."/>
            <person name="Jeske O."/>
            <person name="Meyerdierks A."/>
            <person name="Storesund J.E."/>
            <person name="Kallscheuer N."/>
            <person name="Luecker S."/>
            <person name="Lage O.M."/>
            <person name="Pohl T."/>
            <person name="Merkel B.J."/>
            <person name="Hornburger P."/>
            <person name="Mueller R.-W."/>
            <person name="Bruemmer F."/>
            <person name="Labrenz M."/>
            <person name="Spormann A.M."/>
            <person name="Op den Camp H."/>
            <person name="Overmann J."/>
            <person name="Amann R."/>
            <person name="Jetten M.S.M."/>
            <person name="Mascher T."/>
            <person name="Medema M.H."/>
            <person name="Devos D.P."/>
            <person name="Kaster A.-K."/>
            <person name="Ovreas L."/>
            <person name="Rohde M."/>
            <person name="Galperin M.Y."/>
            <person name="Jogler C."/>
        </authorList>
    </citation>
    <scope>NUCLEOTIDE SEQUENCE [LARGE SCALE GENOMIC DNA]</scope>
    <source>
        <strain evidence="4 5">Pla175</strain>
    </source>
</reference>
<feature type="domain" description="DNA-directed DNA polymerase family A palm" evidence="3">
    <location>
        <begin position="387"/>
        <end position="688"/>
    </location>
</feature>
<dbReference type="InterPro" id="IPR036397">
    <property type="entry name" value="RNaseH_sf"/>
</dbReference>
<evidence type="ECO:0000313" key="5">
    <source>
        <dbReference type="Proteomes" id="UP000317429"/>
    </source>
</evidence>
<dbReference type="PANTHER" id="PTHR10133:SF62">
    <property type="entry name" value="DNA POLYMERASE THETA"/>
    <property type="match status" value="1"/>
</dbReference>
<dbReference type="InterPro" id="IPR043502">
    <property type="entry name" value="DNA/RNA_pol_sf"/>
</dbReference>
<dbReference type="Gene3D" id="3.30.420.10">
    <property type="entry name" value="Ribonuclease H-like superfamily/Ribonuclease H"/>
    <property type="match status" value="1"/>
</dbReference>
<dbReference type="InterPro" id="IPR001098">
    <property type="entry name" value="DNA-dir_DNA_pol_A_palm_dom"/>
</dbReference>
<dbReference type="GO" id="GO:0003677">
    <property type="term" value="F:DNA binding"/>
    <property type="evidence" value="ECO:0007669"/>
    <property type="project" value="InterPro"/>
</dbReference>
<dbReference type="GO" id="GO:0006261">
    <property type="term" value="P:DNA-templated DNA replication"/>
    <property type="evidence" value="ECO:0007669"/>
    <property type="project" value="InterPro"/>
</dbReference>
<dbReference type="InterPro" id="IPR012337">
    <property type="entry name" value="RNaseH-like_sf"/>
</dbReference>
<evidence type="ECO:0000256" key="2">
    <source>
        <dbReference type="ARBA" id="ARBA00020311"/>
    </source>
</evidence>
<keyword evidence="5" id="KW-1185">Reference proteome</keyword>
<proteinExistence type="inferred from homology"/>
<protein>
    <recommendedName>
        <fullName evidence="2">DNA polymerase I</fullName>
    </recommendedName>
</protein>
<keyword evidence="4" id="KW-0548">Nucleotidyltransferase</keyword>
<evidence type="ECO:0000313" key="4">
    <source>
        <dbReference type="EMBL" id="QDU90960.1"/>
    </source>
</evidence>
<dbReference type="EMBL" id="CP036291">
    <property type="protein sequence ID" value="QDU90960.1"/>
    <property type="molecule type" value="Genomic_DNA"/>
</dbReference>
<dbReference type="GO" id="GO:0008408">
    <property type="term" value="F:3'-5' exonuclease activity"/>
    <property type="evidence" value="ECO:0007669"/>
    <property type="project" value="InterPro"/>
</dbReference>
<dbReference type="RefSeq" id="WP_145290481.1">
    <property type="nucleotide sequence ID" value="NZ_CP036291.1"/>
</dbReference>
<dbReference type="Gene3D" id="3.30.70.370">
    <property type="match status" value="2"/>
</dbReference>
<dbReference type="PANTHER" id="PTHR10133">
    <property type="entry name" value="DNA POLYMERASE I"/>
    <property type="match status" value="1"/>
</dbReference>
<dbReference type="AlphaFoldDB" id="A0A518DHK4"/>
<sequence>MLEVSLSPQHDPVSFSPWKPSLGKALGDVIALDTETTLIDDVRHWEAPELVLAAATDGQRGYFLTPKTLGSFLRDHRGCQFVMHNAAFDLAVIHKVAPQLDIYRLVERGQVWDTMLQHKLLKLGREGHAANGKGLSTLATCCQEYLGLTLDKDAADASGDAVRLNFGQYLHRPAGEIPRQYLEYLARDTLATLAVHQELRRRTDTLLNSAADQWGYVDAQWLADAQQRYGPLTHHLQLKASIVLREITANGLHIDAVGRRNLKDALGSRQAELRERLRKQGYLAGEPKCNKALQGILRDIQRRHPELSLERTEKKQEFRASKDALEQLRGIEPFVDDLLGFKQCEKLLGSFVDKLFREDVHPSFQPLLTTGRTSSFGELNAQNLPRDPRVRSCFTPHPGNVFIDADYSTIELGTLALAVEAQFGETSEMKRLINAGVDLHRTMAATFYGKPAEQVSGEERGKAKAINFGVPGGMGARGLRGYAAASFGASLTEEEADAMREDWFEQFPEMKTFLAREDHAIRCMAEKLGLSWGAYNEALGRQPRRPIDGSDPYRPEPTVSRMLLKAIKVPEPAKGNGEPYSEQACDYLWSRLQSGIDHLPAKFHQDVRLRRPSPQLQKAVMHAFDRLGVFTLTGRLRANSNFTARHNTIFQGLAADGAKQALWRLWRAGYRIANFIHDEIIVEVPEDSNLAWHEAIVRTQMIDAMSEVVPGVRIGVESAVSTCWHKEAKPILDAQGRRVAWSPPTEEAA</sequence>
<dbReference type="Gene3D" id="1.10.150.20">
    <property type="entry name" value="5' to 3' exonuclease, C-terminal subdomain"/>
    <property type="match status" value="2"/>
</dbReference>
<name>A0A518DHK4_9BACT</name>
<dbReference type="PRINTS" id="PR00868">
    <property type="entry name" value="DNAPOLI"/>
</dbReference>
<dbReference type="KEGG" id="pnd:Pla175_43740"/>
<comment type="similarity">
    <text evidence="1">Belongs to the DNA polymerase type-A family.</text>
</comment>
<organism evidence="4 5">
    <name type="scientific">Pirellulimonas nuda</name>
    <dbReference type="NCBI Taxonomy" id="2528009"/>
    <lineage>
        <taxon>Bacteria</taxon>
        <taxon>Pseudomonadati</taxon>
        <taxon>Planctomycetota</taxon>
        <taxon>Planctomycetia</taxon>
        <taxon>Pirellulales</taxon>
        <taxon>Lacipirellulaceae</taxon>
        <taxon>Pirellulimonas</taxon>
    </lineage>
</organism>
<dbReference type="SMART" id="SM00482">
    <property type="entry name" value="POLAc"/>
    <property type="match status" value="1"/>
</dbReference>
<evidence type="ECO:0000259" key="3">
    <source>
        <dbReference type="SMART" id="SM00482"/>
    </source>
</evidence>
<gene>
    <name evidence="4" type="primary">polA_3</name>
    <name evidence="4" type="ORF">Pla175_43740</name>
</gene>
<dbReference type="SUPFAM" id="SSF53098">
    <property type="entry name" value="Ribonuclease H-like"/>
    <property type="match status" value="1"/>
</dbReference>
<dbReference type="Pfam" id="PF01612">
    <property type="entry name" value="DNA_pol_A_exo1"/>
    <property type="match status" value="1"/>
</dbReference>
<accession>A0A518DHK4</accession>
<dbReference type="GO" id="GO:0003887">
    <property type="term" value="F:DNA-directed DNA polymerase activity"/>
    <property type="evidence" value="ECO:0007669"/>
    <property type="project" value="UniProtKB-EC"/>
</dbReference>
<evidence type="ECO:0000256" key="1">
    <source>
        <dbReference type="ARBA" id="ARBA00007705"/>
    </source>
</evidence>
<dbReference type="SUPFAM" id="SSF56672">
    <property type="entry name" value="DNA/RNA polymerases"/>
    <property type="match status" value="1"/>
</dbReference>
<dbReference type="InterPro" id="IPR002562">
    <property type="entry name" value="3'-5'_exonuclease_dom"/>
</dbReference>
<dbReference type="GO" id="GO:0006302">
    <property type="term" value="P:double-strand break repair"/>
    <property type="evidence" value="ECO:0007669"/>
    <property type="project" value="TreeGrafter"/>
</dbReference>
<keyword evidence="4" id="KW-0808">Transferase</keyword>